<evidence type="ECO:0000313" key="2">
    <source>
        <dbReference type="EMBL" id="CAA2975989.1"/>
    </source>
</evidence>
<dbReference type="Proteomes" id="UP000594638">
    <property type="component" value="Unassembled WGS sequence"/>
</dbReference>
<gene>
    <name evidence="2" type="ORF">OLEA9_A030893</name>
</gene>
<feature type="region of interest" description="Disordered" evidence="1">
    <location>
        <begin position="71"/>
        <end position="115"/>
    </location>
</feature>
<keyword evidence="3" id="KW-1185">Reference proteome</keyword>
<name>A0A8S0RAM3_OLEEU</name>
<evidence type="ECO:0000256" key="1">
    <source>
        <dbReference type="SAM" id="MobiDB-lite"/>
    </source>
</evidence>
<proteinExistence type="predicted"/>
<accession>A0A8S0RAM3</accession>
<dbReference type="AlphaFoldDB" id="A0A8S0RAM3"/>
<protein>
    <submittedName>
        <fullName evidence="2">Uncharacterized protein</fullName>
    </submittedName>
</protein>
<dbReference type="Gramene" id="OE9A030893T1">
    <property type="protein sequence ID" value="OE9A030893C1"/>
    <property type="gene ID" value="OE9A030893"/>
</dbReference>
<dbReference type="EMBL" id="CACTIH010002332">
    <property type="protein sequence ID" value="CAA2975989.1"/>
    <property type="molecule type" value="Genomic_DNA"/>
</dbReference>
<comment type="caution">
    <text evidence="2">The sequence shown here is derived from an EMBL/GenBank/DDBJ whole genome shotgun (WGS) entry which is preliminary data.</text>
</comment>
<evidence type="ECO:0000313" key="3">
    <source>
        <dbReference type="Proteomes" id="UP000594638"/>
    </source>
</evidence>
<sequence length="176" mass="19849">MVVPQDDQALIHLEDQEAKRKAAMGIEKYNIPTFPHLYTSMNFMQNPQCTAINSITSYAIDIASVERQLGDSPDSAIDRRQHNQHSAEADARRRAKEDKIRGELTVSPSPSLTGRPDCVNVERGVTVASRLHSRESRRRFLNFHMNYFGNLGIGLDLIWINGLMGWDLCIVGLGWV</sequence>
<feature type="compositionally biased region" description="Basic and acidic residues" evidence="1">
    <location>
        <begin position="76"/>
        <end position="102"/>
    </location>
</feature>
<reference evidence="2 3" key="1">
    <citation type="submission" date="2019-12" db="EMBL/GenBank/DDBJ databases">
        <authorList>
            <person name="Alioto T."/>
            <person name="Alioto T."/>
            <person name="Gomez Garrido J."/>
        </authorList>
    </citation>
    <scope>NUCLEOTIDE SEQUENCE [LARGE SCALE GENOMIC DNA]</scope>
</reference>
<organism evidence="2 3">
    <name type="scientific">Olea europaea subsp. europaea</name>
    <dbReference type="NCBI Taxonomy" id="158383"/>
    <lineage>
        <taxon>Eukaryota</taxon>
        <taxon>Viridiplantae</taxon>
        <taxon>Streptophyta</taxon>
        <taxon>Embryophyta</taxon>
        <taxon>Tracheophyta</taxon>
        <taxon>Spermatophyta</taxon>
        <taxon>Magnoliopsida</taxon>
        <taxon>eudicotyledons</taxon>
        <taxon>Gunneridae</taxon>
        <taxon>Pentapetalae</taxon>
        <taxon>asterids</taxon>
        <taxon>lamiids</taxon>
        <taxon>Lamiales</taxon>
        <taxon>Oleaceae</taxon>
        <taxon>Oleeae</taxon>
        <taxon>Olea</taxon>
    </lineage>
</organism>